<dbReference type="Proteomes" id="UP000321049">
    <property type="component" value="Unassembled WGS sequence"/>
</dbReference>
<name>A0A511JLK5_9CELL</name>
<feature type="region of interest" description="Disordered" evidence="1">
    <location>
        <begin position="242"/>
        <end position="264"/>
    </location>
</feature>
<evidence type="ECO:0000313" key="3">
    <source>
        <dbReference type="Proteomes" id="UP000321049"/>
    </source>
</evidence>
<evidence type="ECO:0000256" key="1">
    <source>
        <dbReference type="SAM" id="MobiDB-lite"/>
    </source>
</evidence>
<evidence type="ECO:0000313" key="2">
    <source>
        <dbReference type="EMBL" id="GEL98814.1"/>
    </source>
</evidence>
<accession>A0A511JLK5</accession>
<dbReference type="AlphaFoldDB" id="A0A511JLK5"/>
<dbReference type="SUPFAM" id="SSF141571">
    <property type="entry name" value="Pentapeptide repeat-like"/>
    <property type="match status" value="1"/>
</dbReference>
<dbReference type="OrthoDB" id="154708at2"/>
<dbReference type="PANTHER" id="PTHR14136">
    <property type="entry name" value="BTB_POZ DOMAIN-CONTAINING PROTEIN KCTD9"/>
    <property type="match status" value="1"/>
</dbReference>
<evidence type="ECO:0008006" key="4">
    <source>
        <dbReference type="Google" id="ProtNLM"/>
    </source>
</evidence>
<dbReference type="Pfam" id="PF00805">
    <property type="entry name" value="Pentapeptide"/>
    <property type="match status" value="2"/>
</dbReference>
<dbReference type="EMBL" id="BJWH01000011">
    <property type="protein sequence ID" value="GEL98814.1"/>
    <property type="molecule type" value="Genomic_DNA"/>
</dbReference>
<dbReference type="PANTHER" id="PTHR14136:SF17">
    <property type="entry name" value="BTB_POZ DOMAIN-CONTAINING PROTEIN KCTD9"/>
    <property type="match status" value="1"/>
</dbReference>
<reference evidence="2 3" key="1">
    <citation type="submission" date="2019-07" db="EMBL/GenBank/DDBJ databases">
        <title>Whole genome shotgun sequence of Cellulomonas terrae NBRC 100819.</title>
        <authorList>
            <person name="Hosoyama A."/>
            <person name="Uohara A."/>
            <person name="Ohji S."/>
            <person name="Ichikawa N."/>
        </authorList>
    </citation>
    <scope>NUCLEOTIDE SEQUENCE [LARGE SCALE GENOMIC DNA]</scope>
    <source>
        <strain evidence="2 3">NBRC 100819</strain>
    </source>
</reference>
<organism evidence="2 3">
    <name type="scientific">Cellulomonas terrae</name>
    <dbReference type="NCBI Taxonomy" id="311234"/>
    <lineage>
        <taxon>Bacteria</taxon>
        <taxon>Bacillati</taxon>
        <taxon>Actinomycetota</taxon>
        <taxon>Actinomycetes</taxon>
        <taxon>Micrococcales</taxon>
        <taxon>Cellulomonadaceae</taxon>
        <taxon>Cellulomonas</taxon>
    </lineage>
</organism>
<gene>
    <name evidence="2" type="ORF">CTE05_23610</name>
</gene>
<protein>
    <recommendedName>
        <fullName evidence="4">Pentapeptide repeat-containing protein</fullName>
    </recommendedName>
</protein>
<dbReference type="Gene3D" id="2.160.20.80">
    <property type="entry name" value="E3 ubiquitin-protein ligase SopA"/>
    <property type="match status" value="1"/>
</dbReference>
<comment type="caution">
    <text evidence="2">The sequence shown here is derived from an EMBL/GenBank/DDBJ whole genome shotgun (WGS) entry which is preliminary data.</text>
</comment>
<dbReference type="InterPro" id="IPR001646">
    <property type="entry name" value="5peptide_repeat"/>
</dbReference>
<sequence>MTDHAAIPLRELRSDCSRCAGLCCIAHSFQRSSDFAYDKPAGTPCRNLLDDFRCGIHADLRTSGFTGCTVYECFGAGQFVTQQLFGGRTWRDDPAITADMFAVFGTMRGLHELLWYLTEALAVRAAAPLHDEVARLRTEVADVRDAGAGPDAQARVGDLLGRVSALARDGLHGRQARGADLTGADLRRADLRGADLRGALLIGADLRGADLRLADLLGADLRGARLDRADLTDALFVTPPQVASARGDGTTSLPRGLVAPGHWS</sequence>
<keyword evidence="3" id="KW-1185">Reference proteome</keyword>
<proteinExistence type="predicted"/>
<dbReference type="InterPro" id="IPR051082">
    <property type="entry name" value="Pentapeptide-BTB/POZ_domain"/>
</dbReference>
<dbReference type="RefSeq" id="WP_146846317.1">
    <property type="nucleotide sequence ID" value="NZ_BJWH01000011.1"/>
</dbReference>